<keyword evidence="7 10" id="KW-1133">Transmembrane helix</keyword>
<dbReference type="InterPro" id="IPR051084">
    <property type="entry name" value="H+-coupled_symporters"/>
</dbReference>
<feature type="transmembrane region" description="Helical" evidence="10">
    <location>
        <begin position="327"/>
        <end position="349"/>
    </location>
</feature>
<organism evidence="12 13">
    <name type="scientific">Achromobacter aloeverae</name>
    <dbReference type="NCBI Taxonomy" id="1750518"/>
    <lineage>
        <taxon>Bacteria</taxon>
        <taxon>Pseudomonadati</taxon>
        <taxon>Pseudomonadota</taxon>
        <taxon>Betaproteobacteria</taxon>
        <taxon>Burkholderiales</taxon>
        <taxon>Alcaligenaceae</taxon>
        <taxon>Achromobacter</taxon>
    </lineage>
</organism>
<evidence type="ECO:0000256" key="3">
    <source>
        <dbReference type="ARBA" id="ARBA00022448"/>
    </source>
</evidence>
<dbReference type="SUPFAM" id="SSF103473">
    <property type="entry name" value="MFS general substrate transporter"/>
    <property type="match status" value="1"/>
</dbReference>
<feature type="transmembrane region" description="Helical" evidence="10">
    <location>
        <begin position="361"/>
        <end position="380"/>
    </location>
</feature>
<dbReference type="PROSITE" id="PS00217">
    <property type="entry name" value="SUGAR_TRANSPORT_2"/>
    <property type="match status" value="1"/>
</dbReference>
<evidence type="ECO:0000256" key="5">
    <source>
        <dbReference type="ARBA" id="ARBA00022692"/>
    </source>
</evidence>
<comment type="subcellular location">
    <subcellularLocation>
        <location evidence="1">Cell membrane</location>
        <topology evidence="1">Multi-pass membrane protein</topology>
    </subcellularLocation>
</comment>
<name>A0A4Q1HQX4_9BURK</name>
<keyword evidence="4" id="KW-1003">Cell membrane</keyword>
<dbReference type="PANTHER" id="PTHR43528">
    <property type="entry name" value="ALPHA-KETOGLUTARATE PERMEASE"/>
    <property type="match status" value="1"/>
</dbReference>
<dbReference type="RefSeq" id="WP_129149336.1">
    <property type="nucleotide sequence ID" value="NZ_JBHSDO010000006.1"/>
</dbReference>
<evidence type="ECO:0000256" key="6">
    <source>
        <dbReference type="ARBA" id="ARBA00022847"/>
    </source>
</evidence>
<evidence type="ECO:0000256" key="4">
    <source>
        <dbReference type="ARBA" id="ARBA00022475"/>
    </source>
</evidence>
<evidence type="ECO:0000313" key="13">
    <source>
        <dbReference type="Proteomes" id="UP000290849"/>
    </source>
</evidence>
<evidence type="ECO:0000256" key="7">
    <source>
        <dbReference type="ARBA" id="ARBA00022989"/>
    </source>
</evidence>
<dbReference type="AlphaFoldDB" id="A0A4Q1HQX4"/>
<keyword evidence="3" id="KW-0813">Transport</keyword>
<sequence length="452" mass="48358">MSSPKSEKGRLKSLRAVGVGNALEWFDWTLYATFSAYLARNLFDKADARSAMLSTLAVFAVGFIARPLGGLIFGKLADRLGRQRMMLITMSLLAVSSLGIALIPTYESIGLAASLTLMIFRLLQGIAHGGETGVSYTYVAEIAPSKHRGLWSSSIYLGVMGGVIAATLVAAALTAILEPAAMSDYGWRIGFAVGGVLGIYVLFMRRNIEESHVFAEQRNQTSANRKLSRREVFRIARNLVMLNCCANVTYYAWVTFAPATAIAKGMDAAGAYRASLLAMLLCVLWLPICGIISDRLGRKPIIVAWGVLVVVLTQPIATMVTTEPRTLFWAQVIGLAAWSLIASIFPAVLSEQVPTQARAQGVGFVSSVSVAIFGGTAPYLNAYLAGIGLEHVYTYYVMALGVVTIVAGLLIRETAGVDLSEIQGGAVENASTALAPSPGTQPSTDFGRRRLE</sequence>
<accession>A0A4Q1HQX4</accession>
<proteinExistence type="inferred from homology"/>
<dbReference type="InterPro" id="IPR011701">
    <property type="entry name" value="MFS"/>
</dbReference>
<feature type="domain" description="Major facilitator superfamily (MFS) profile" evidence="11">
    <location>
        <begin position="13"/>
        <end position="415"/>
    </location>
</feature>
<dbReference type="PANTHER" id="PTHR43528:SF1">
    <property type="entry name" value="ALPHA-KETOGLUTARATE PERMEASE"/>
    <property type="match status" value="1"/>
</dbReference>
<dbReference type="Gene3D" id="1.20.1250.20">
    <property type="entry name" value="MFS general substrate transporter like domains"/>
    <property type="match status" value="2"/>
</dbReference>
<evidence type="ECO:0000256" key="2">
    <source>
        <dbReference type="ARBA" id="ARBA00008240"/>
    </source>
</evidence>
<dbReference type="InterPro" id="IPR005829">
    <property type="entry name" value="Sugar_transporter_CS"/>
</dbReference>
<evidence type="ECO:0000256" key="1">
    <source>
        <dbReference type="ARBA" id="ARBA00004651"/>
    </source>
</evidence>
<keyword evidence="8 10" id="KW-0472">Membrane</keyword>
<protein>
    <submittedName>
        <fullName evidence="12">MFS transporter</fullName>
    </submittedName>
</protein>
<keyword evidence="5 10" id="KW-0812">Transmembrane</keyword>
<dbReference type="GO" id="GO:0015293">
    <property type="term" value="F:symporter activity"/>
    <property type="evidence" value="ECO:0007669"/>
    <property type="project" value="UniProtKB-KW"/>
</dbReference>
<dbReference type="InterPro" id="IPR036259">
    <property type="entry name" value="MFS_trans_sf"/>
</dbReference>
<dbReference type="OrthoDB" id="6766492at2"/>
<gene>
    <name evidence="12" type="ORF">C7R54_06720</name>
</gene>
<evidence type="ECO:0000256" key="9">
    <source>
        <dbReference type="SAM" id="MobiDB-lite"/>
    </source>
</evidence>
<dbReference type="Pfam" id="PF07690">
    <property type="entry name" value="MFS_1"/>
    <property type="match status" value="1"/>
</dbReference>
<dbReference type="PROSITE" id="PS50850">
    <property type="entry name" value="MFS"/>
    <property type="match status" value="1"/>
</dbReference>
<feature type="transmembrane region" description="Helical" evidence="10">
    <location>
        <begin position="300"/>
        <end position="321"/>
    </location>
</feature>
<feature type="transmembrane region" description="Helical" evidence="10">
    <location>
        <begin position="150"/>
        <end position="173"/>
    </location>
</feature>
<reference evidence="12 13" key="1">
    <citation type="journal article" date="2017" name="Int. J. Syst. Evol. Microbiol.">
        <title>Achromobacter aloeverae sp. nov., isolated from the root of Aloe vera (L.) Burm.f.</title>
        <authorList>
            <person name="Kuncharoen N."/>
            <person name="Muramatsu Y."/>
            <person name="Shibata C."/>
            <person name="Kamakura Y."/>
            <person name="Nakagawa Y."/>
            <person name="Tanasupawat S."/>
        </authorList>
    </citation>
    <scope>NUCLEOTIDE SEQUENCE [LARGE SCALE GENOMIC DNA]</scope>
    <source>
        <strain evidence="12 13">AVA-1</strain>
    </source>
</reference>
<feature type="transmembrane region" description="Helical" evidence="10">
    <location>
        <begin position="274"/>
        <end position="293"/>
    </location>
</feature>
<feature type="compositionally biased region" description="Polar residues" evidence="9">
    <location>
        <begin position="431"/>
        <end position="444"/>
    </location>
</feature>
<feature type="transmembrane region" description="Helical" evidence="10">
    <location>
        <begin position="185"/>
        <end position="203"/>
    </location>
</feature>
<dbReference type="Proteomes" id="UP000290849">
    <property type="component" value="Unassembled WGS sequence"/>
</dbReference>
<evidence type="ECO:0000256" key="8">
    <source>
        <dbReference type="ARBA" id="ARBA00023136"/>
    </source>
</evidence>
<feature type="transmembrane region" description="Helical" evidence="10">
    <location>
        <begin position="85"/>
        <end position="103"/>
    </location>
</feature>
<keyword evidence="13" id="KW-1185">Reference proteome</keyword>
<evidence type="ECO:0000256" key="10">
    <source>
        <dbReference type="SAM" id="Phobius"/>
    </source>
</evidence>
<comment type="similarity">
    <text evidence="2">Belongs to the major facilitator superfamily. Metabolite:H+ Symporter (MHS) family (TC 2.A.1.6) family.</text>
</comment>
<dbReference type="GO" id="GO:0005886">
    <property type="term" value="C:plasma membrane"/>
    <property type="evidence" value="ECO:0007669"/>
    <property type="project" value="UniProtKB-SubCell"/>
</dbReference>
<evidence type="ECO:0000313" key="12">
    <source>
        <dbReference type="EMBL" id="RXN93379.1"/>
    </source>
</evidence>
<feature type="transmembrane region" description="Helical" evidence="10">
    <location>
        <begin position="51"/>
        <end position="73"/>
    </location>
</feature>
<keyword evidence="6" id="KW-0769">Symport</keyword>
<dbReference type="EMBL" id="PYAL01000001">
    <property type="protein sequence ID" value="RXN93379.1"/>
    <property type="molecule type" value="Genomic_DNA"/>
</dbReference>
<feature type="transmembrane region" description="Helical" evidence="10">
    <location>
        <begin position="392"/>
        <end position="411"/>
    </location>
</feature>
<comment type="caution">
    <text evidence="12">The sequence shown here is derived from an EMBL/GenBank/DDBJ whole genome shotgun (WGS) entry which is preliminary data.</text>
</comment>
<feature type="transmembrane region" description="Helical" evidence="10">
    <location>
        <begin position="235"/>
        <end position="254"/>
    </location>
</feature>
<evidence type="ECO:0000259" key="11">
    <source>
        <dbReference type="PROSITE" id="PS50850"/>
    </source>
</evidence>
<feature type="region of interest" description="Disordered" evidence="9">
    <location>
        <begin position="431"/>
        <end position="452"/>
    </location>
</feature>
<dbReference type="InterPro" id="IPR020846">
    <property type="entry name" value="MFS_dom"/>
</dbReference>